<organism evidence="1 2">
    <name type="scientific">Acinetobacter johnsonii</name>
    <dbReference type="NCBI Taxonomy" id="40214"/>
    <lineage>
        <taxon>Bacteria</taxon>
        <taxon>Pseudomonadati</taxon>
        <taxon>Pseudomonadota</taxon>
        <taxon>Gammaproteobacteria</taxon>
        <taxon>Moraxellales</taxon>
        <taxon>Moraxellaceae</taxon>
        <taxon>Acinetobacter</taxon>
    </lineage>
</organism>
<sequence>MKIYRLNFIFFITLPLMGCGNRLYEQPKDKYSFEIKMKELLGSDLDVVNSINKVEVQNSSVDLPKKYHNLERVINLLEKGGWVLKGKGIGIDIFCLGVNNRVNIINPLWGGSYDFKGRRLNINKYDIDVVSYSYDKWGDDLCE</sequence>
<gene>
    <name evidence="1" type="ORF">CFH90_05540</name>
</gene>
<name>A0A3S9AIQ7_ACIJO</name>
<accession>A0A3S9AIQ7</accession>
<dbReference type="EMBL" id="CP022298">
    <property type="protein sequence ID" value="AZN63513.1"/>
    <property type="molecule type" value="Genomic_DNA"/>
</dbReference>
<reference evidence="1 2" key="1">
    <citation type="submission" date="2017-06" db="EMBL/GenBank/DDBJ databases">
        <title>Complete Genome Sequence of the Carbazole-Degrading Bacterium Acinetobacter johnsonii IC001.</title>
        <authorList>
            <person name="Vejarano F."/>
            <person name="Suzuki-Minakuchi C."/>
            <person name="Ohtsubo Y."/>
            <person name="Tsuda M."/>
            <person name="Okada K."/>
            <person name="Nojiri H."/>
        </authorList>
    </citation>
    <scope>NUCLEOTIDE SEQUENCE [LARGE SCALE GENOMIC DNA]</scope>
    <source>
        <strain evidence="1 2">IC001</strain>
    </source>
</reference>
<proteinExistence type="predicted"/>
<dbReference type="RefSeq" id="WP_126035863.1">
    <property type="nucleotide sequence ID" value="NZ_CP022298.1"/>
</dbReference>
<dbReference type="Proteomes" id="UP000276980">
    <property type="component" value="Chromosome"/>
</dbReference>
<dbReference type="AlphaFoldDB" id="A0A3S9AIQ7"/>
<evidence type="ECO:0000313" key="2">
    <source>
        <dbReference type="Proteomes" id="UP000276980"/>
    </source>
</evidence>
<protein>
    <submittedName>
        <fullName evidence="1">Uncharacterized protein</fullName>
    </submittedName>
</protein>
<evidence type="ECO:0000313" key="1">
    <source>
        <dbReference type="EMBL" id="AZN63513.1"/>
    </source>
</evidence>